<feature type="transmembrane region" description="Helical" evidence="1">
    <location>
        <begin position="109"/>
        <end position="130"/>
    </location>
</feature>
<evidence type="ECO:0000313" key="3">
    <source>
        <dbReference type="Proteomes" id="UP000295757"/>
    </source>
</evidence>
<accession>A0A4R7UEF8</accession>
<name>A0A4R7UEF8_9BACT</name>
<keyword evidence="1" id="KW-0812">Transmembrane</keyword>
<feature type="transmembrane region" description="Helical" evidence="1">
    <location>
        <begin position="12"/>
        <end position="32"/>
    </location>
</feature>
<organism evidence="2 3">
    <name type="scientific">Mycoplasmopsis mustelae</name>
    <dbReference type="NCBI Taxonomy" id="171289"/>
    <lineage>
        <taxon>Bacteria</taxon>
        <taxon>Bacillati</taxon>
        <taxon>Mycoplasmatota</taxon>
        <taxon>Mycoplasmoidales</taxon>
        <taxon>Metamycoplasmataceae</taxon>
        <taxon>Mycoplasmopsis</taxon>
    </lineage>
</organism>
<dbReference type="Proteomes" id="UP000295757">
    <property type="component" value="Unassembled WGS sequence"/>
</dbReference>
<reference evidence="2 3" key="1">
    <citation type="submission" date="2019-03" db="EMBL/GenBank/DDBJ databases">
        <title>Genomic Encyclopedia of Archaeal and Bacterial Type Strains, Phase II (KMG-II): from individual species to whole genera.</title>
        <authorList>
            <person name="Goeker M."/>
        </authorList>
    </citation>
    <scope>NUCLEOTIDE SEQUENCE [LARGE SCALE GENOMIC DNA]</scope>
    <source>
        <strain evidence="2 3">ATCC 35214</strain>
    </source>
</reference>
<protein>
    <submittedName>
        <fullName evidence="2">Uncharacterized protein</fullName>
    </submittedName>
</protein>
<dbReference type="EMBL" id="SOCN01000002">
    <property type="protein sequence ID" value="TDV23554.1"/>
    <property type="molecule type" value="Genomic_DNA"/>
</dbReference>
<keyword evidence="1" id="KW-0472">Membrane</keyword>
<dbReference type="AlphaFoldDB" id="A0A4R7UEF8"/>
<keyword evidence="1" id="KW-1133">Transmembrane helix</keyword>
<proteinExistence type="predicted"/>
<sequence length="152" mass="17933">MKKEKNRILIGYLILTSWIVLWVIATISLILVRKDDYYFVPLNVIVFFICSLSYPFLYLVFRRYEVSDKFLNKNITLLLKLSFLVVIVVAIIITALGLARVIFQSNETYYWAFAVLFFAWFFLTLIKVVLTTKTPKSENAFINFVLYFNILK</sequence>
<evidence type="ECO:0000256" key="1">
    <source>
        <dbReference type="SAM" id="Phobius"/>
    </source>
</evidence>
<feature type="transmembrane region" description="Helical" evidence="1">
    <location>
        <begin position="81"/>
        <end position="103"/>
    </location>
</feature>
<evidence type="ECO:0000313" key="2">
    <source>
        <dbReference type="EMBL" id="TDV23554.1"/>
    </source>
</evidence>
<feature type="transmembrane region" description="Helical" evidence="1">
    <location>
        <begin position="38"/>
        <end position="61"/>
    </location>
</feature>
<dbReference type="RefSeq" id="WP_134110989.1">
    <property type="nucleotide sequence ID" value="NZ_SOCN01000002.1"/>
</dbReference>
<gene>
    <name evidence="2" type="ORF">BCF59_0545</name>
</gene>
<keyword evidence="3" id="KW-1185">Reference proteome</keyword>
<comment type="caution">
    <text evidence="2">The sequence shown here is derived from an EMBL/GenBank/DDBJ whole genome shotgun (WGS) entry which is preliminary data.</text>
</comment>